<evidence type="ECO:0000256" key="8">
    <source>
        <dbReference type="ARBA" id="ARBA00022691"/>
    </source>
</evidence>
<dbReference type="SFLD" id="SFLDF00275">
    <property type="entry name" value="adenosine_C2_methyltransferase"/>
    <property type="match status" value="1"/>
</dbReference>
<evidence type="ECO:0000256" key="1">
    <source>
        <dbReference type="ARBA" id="ARBA00004496"/>
    </source>
</evidence>
<sequence>MSATEAERVNLLGLDREGLTAFFADLGEKPFRARQILQWIHQRGVTDFEQMTDLSRALREKLSGLAEIRAPRVIREQISADGTVKWLLSVSGGSAVETVFIPEAQRGTLCISSQVGCMLNCTFCSTATQGFKRNLSSAEIIGQVFHAVNALKDERFGERRVTNVVFMGMGEPLLNLDAVQAALNLLREDLAYCLAARRVTVSTAGVVPGLEQLAKGVEFALAVSLHAPDDELRSRLVPLNRKYPLDELMAACKAYVRGGHRRTVTFEYTMIDGLNDGPQQARGLVKRLNGLPCKINLIPFNPFPGTPFRPSTPEAIYEFQKITRAAGIITTVRKTRGEDIDAACGQLVGKLLSPSERRRTVQEQLARQALSA</sequence>
<dbReference type="InterPro" id="IPR040072">
    <property type="entry name" value="Methyltransferase_A"/>
</dbReference>
<keyword evidence="6 14" id="KW-0489">Methyltransferase</keyword>
<dbReference type="STRING" id="1579979.WM2015_1550"/>
<keyword evidence="4 14" id="KW-0963">Cytoplasm</keyword>
<dbReference type="PIRSF" id="PIRSF006004">
    <property type="entry name" value="CHP00048"/>
    <property type="match status" value="1"/>
</dbReference>
<comment type="cofactor">
    <cofactor evidence="14">
        <name>[4Fe-4S] cluster</name>
        <dbReference type="ChEBI" id="CHEBI:49883"/>
    </cofactor>
    <text evidence="14">Binds 1 [4Fe-4S] cluster. The cluster is coordinated with 3 cysteines and an exchangeable S-adenosyl-L-methionine.</text>
</comment>
<dbReference type="GO" id="GO:0070475">
    <property type="term" value="P:rRNA base methylation"/>
    <property type="evidence" value="ECO:0007669"/>
    <property type="project" value="UniProtKB-UniRule"/>
</dbReference>
<dbReference type="EC" id="2.1.1.192" evidence="14"/>
<dbReference type="GO" id="GO:0030488">
    <property type="term" value="P:tRNA methylation"/>
    <property type="evidence" value="ECO:0007669"/>
    <property type="project" value="UniProtKB-UniRule"/>
</dbReference>
<evidence type="ECO:0000256" key="11">
    <source>
        <dbReference type="ARBA" id="ARBA00023004"/>
    </source>
</evidence>
<dbReference type="InterPro" id="IPR027492">
    <property type="entry name" value="RNA_MTrfase_RlmN"/>
</dbReference>
<dbReference type="EMBL" id="CP012154">
    <property type="protein sequence ID" value="AKS41920.1"/>
    <property type="molecule type" value="Genomic_DNA"/>
</dbReference>
<comment type="catalytic activity">
    <reaction evidence="14">
        <text>adenosine(2503) in 23S rRNA + 2 reduced [2Fe-2S]-[ferredoxin] + 2 S-adenosyl-L-methionine = 2-methyladenosine(2503) in 23S rRNA + 5'-deoxyadenosine + L-methionine + 2 oxidized [2Fe-2S]-[ferredoxin] + S-adenosyl-L-homocysteine</text>
        <dbReference type="Rhea" id="RHEA:42916"/>
        <dbReference type="Rhea" id="RHEA-COMP:10000"/>
        <dbReference type="Rhea" id="RHEA-COMP:10001"/>
        <dbReference type="Rhea" id="RHEA-COMP:10152"/>
        <dbReference type="Rhea" id="RHEA-COMP:10282"/>
        <dbReference type="ChEBI" id="CHEBI:17319"/>
        <dbReference type="ChEBI" id="CHEBI:33737"/>
        <dbReference type="ChEBI" id="CHEBI:33738"/>
        <dbReference type="ChEBI" id="CHEBI:57844"/>
        <dbReference type="ChEBI" id="CHEBI:57856"/>
        <dbReference type="ChEBI" id="CHEBI:59789"/>
        <dbReference type="ChEBI" id="CHEBI:74411"/>
        <dbReference type="ChEBI" id="CHEBI:74497"/>
        <dbReference type="EC" id="2.1.1.192"/>
    </reaction>
</comment>
<dbReference type="Gene3D" id="3.20.20.70">
    <property type="entry name" value="Aldolase class I"/>
    <property type="match status" value="1"/>
</dbReference>
<dbReference type="PANTHER" id="PTHR30544:SF5">
    <property type="entry name" value="RADICAL SAM CORE DOMAIN-CONTAINING PROTEIN"/>
    <property type="match status" value="1"/>
</dbReference>
<evidence type="ECO:0000256" key="7">
    <source>
        <dbReference type="ARBA" id="ARBA00022679"/>
    </source>
</evidence>
<keyword evidence="9 14" id="KW-0819">tRNA processing</keyword>
<dbReference type="CDD" id="cd01335">
    <property type="entry name" value="Radical_SAM"/>
    <property type="match status" value="1"/>
</dbReference>
<dbReference type="PATRIC" id="fig|1579979.3.peg.1590"/>
<dbReference type="AlphaFoldDB" id="A0A0K0XW70"/>
<feature type="binding site" evidence="14">
    <location>
        <position position="121"/>
    </location>
    <ligand>
        <name>[4Fe-4S] cluster</name>
        <dbReference type="ChEBI" id="CHEBI:49883"/>
        <note>4Fe-4S-S-AdoMet</note>
    </ligand>
</feature>
<organism evidence="15 16">
    <name type="scientific">Wenzhouxiangella marina</name>
    <dbReference type="NCBI Taxonomy" id="1579979"/>
    <lineage>
        <taxon>Bacteria</taxon>
        <taxon>Pseudomonadati</taxon>
        <taxon>Pseudomonadota</taxon>
        <taxon>Gammaproteobacteria</taxon>
        <taxon>Chromatiales</taxon>
        <taxon>Wenzhouxiangellaceae</taxon>
        <taxon>Wenzhouxiangella</taxon>
    </lineage>
</organism>
<protein>
    <recommendedName>
        <fullName evidence="14">Dual-specificity RNA methyltransferase RlmN</fullName>
        <ecNumber evidence="14">2.1.1.192</ecNumber>
    </recommendedName>
    <alternativeName>
        <fullName evidence="14">23S rRNA (adenine(2503)-C(2))-methyltransferase</fullName>
    </alternativeName>
    <alternativeName>
        <fullName evidence="14">23S rRNA m2A2503 methyltransferase</fullName>
    </alternativeName>
    <alternativeName>
        <fullName evidence="14">Ribosomal RNA large subunit methyltransferase N</fullName>
    </alternativeName>
    <alternativeName>
        <fullName evidence="14">tRNA (adenine(37)-C(2))-methyltransferase</fullName>
    </alternativeName>
    <alternativeName>
        <fullName evidence="14">tRNA m2A37 methyltransferase</fullName>
    </alternativeName>
</protein>
<dbReference type="GO" id="GO:0002935">
    <property type="term" value="F:tRNA (adenine(37)-C2)-methyltransferase activity"/>
    <property type="evidence" value="ECO:0007669"/>
    <property type="project" value="UniProtKB-UniRule"/>
</dbReference>
<dbReference type="SMART" id="SM00729">
    <property type="entry name" value="Elp3"/>
    <property type="match status" value="1"/>
</dbReference>
<dbReference type="SFLD" id="SFLDS00029">
    <property type="entry name" value="Radical_SAM"/>
    <property type="match status" value="1"/>
</dbReference>
<evidence type="ECO:0000256" key="12">
    <source>
        <dbReference type="ARBA" id="ARBA00023014"/>
    </source>
</evidence>
<dbReference type="InterPro" id="IPR058240">
    <property type="entry name" value="rSAM_sf"/>
</dbReference>
<dbReference type="Pfam" id="PF21016">
    <property type="entry name" value="RlmN_N"/>
    <property type="match status" value="1"/>
</dbReference>
<dbReference type="Pfam" id="PF04055">
    <property type="entry name" value="Radical_SAM"/>
    <property type="match status" value="1"/>
</dbReference>
<dbReference type="GO" id="GO:0046872">
    <property type="term" value="F:metal ion binding"/>
    <property type="evidence" value="ECO:0007669"/>
    <property type="project" value="UniProtKB-KW"/>
</dbReference>
<feature type="binding site" evidence="14">
    <location>
        <position position="301"/>
    </location>
    <ligand>
        <name>S-adenosyl-L-methionine</name>
        <dbReference type="ChEBI" id="CHEBI:59789"/>
    </ligand>
</feature>
<reference evidence="15 16" key="1">
    <citation type="submission" date="2015-07" db="EMBL/GenBank/DDBJ databases">
        <authorList>
            <person name="Noorani M."/>
        </authorList>
    </citation>
    <scope>NUCLEOTIDE SEQUENCE [LARGE SCALE GENOMIC DNA]</scope>
    <source>
        <strain evidence="15 16">KCTC 42284</strain>
    </source>
</reference>
<feature type="binding site" evidence="14">
    <location>
        <position position="202"/>
    </location>
    <ligand>
        <name>S-adenosyl-L-methionine</name>
        <dbReference type="ChEBI" id="CHEBI:59789"/>
    </ligand>
</feature>
<proteinExistence type="inferred from homology"/>
<evidence type="ECO:0000313" key="16">
    <source>
        <dbReference type="Proteomes" id="UP000066624"/>
    </source>
</evidence>
<evidence type="ECO:0000256" key="6">
    <source>
        <dbReference type="ARBA" id="ARBA00022603"/>
    </source>
</evidence>
<feature type="active site" description="Proton acceptor" evidence="14">
    <location>
        <position position="97"/>
    </location>
</feature>
<dbReference type="GO" id="GO:0051539">
    <property type="term" value="F:4 iron, 4 sulfur cluster binding"/>
    <property type="evidence" value="ECO:0007669"/>
    <property type="project" value="UniProtKB-UniRule"/>
</dbReference>
<keyword evidence="11 14" id="KW-0408">Iron</keyword>
<dbReference type="PROSITE" id="PS51918">
    <property type="entry name" value="RADICAL_SAM"/>
    <property type="match status" value="1"/>
</dbReference>
<keyword evidence="7 14" id="KW-0808">Transferase</keyword>
<evidence type="ECO:0000256" key="9">
    <source>
        <dbReference type="ARBA" id="ARBA00022694"/>
    </source>
</evidence>
<keyword evidence="8 14" id="KW-0949">S-adenosyl-L-methionine</keyword>
<dbReference type="FunFam" id="3.20.20.70:FF:000008">
    <property type="entry name" value="Dual-specificity RNA methyltransferase RlmN"/>
    <property type="match status" value="1"/>
</dbReference>
<evidence type="ECO:0000313" key="15">
    <source>
        <dbReference type="EMBL" id="AKS41920.1"/>
    </source>
</evidence>
<dbReference type="OrthoDB" id="9793973at2"/>
<dbReference type="InterPro" id="IPR048641">
    <property type="entry name" value="RlmN_N"/>
</dbReference>
<gene>
    <name evidence="14" type="primary">rlmN</name>
    <name evidence="15" type="ORF">WM2015_1550</name>
</gene>
<keyword evidence="10 14" id="KW-0479">Metal-binding</keyword>
<dbReference type="InterPro" id="IPR006638">
    <property type="entry name" value="Elp3/MiaA/NifB-like_rSAM"/>
</dbReference>
<dbReference type="PANTHER" id="PTHR30544">
    <property type="entry name" value="23S RRNA METHYLTRANSFERASE"/>
    <property type="match status" value="1"/>
</dbReference>
<feature type="binding site" evidence="14">
    <location>
        <begin position="170"/>
        <end position="171"/>
    </location>
    <ligand>
        <name>S-adenosyl-L-methionine</name>
        <dbReference type="ChEBI" id="CHEBI:59789"/>
    </ligand>
</feature>
<comment type="similarity">
    <text evidence="2 14">Belongs to the radical SAM superfamily. RlmN family.</text>
</comment>
<dbReference type="Proteomes" id="UP000066624">
    <property type="component" value="Chromosome"/>
</dbReference>
<keyword evidence="13 14" id="KW-1015">Disulfide bond</keyword>
<comment type="catalytic activity">
    <reaction evidence="14">
        <text>adenosine(37) in tRNA + 2 reduced [2Fe-2S]-[ferredoxin] + 2 S-adenosyl-L-methionine = 2-methyladenosine(37) in tRNA + 5'-deoxyadenosine + L-methionine + 2 oxidized [2Fe-2S]-[ferredoxin] + S-adenosyl-L-homocysteine</text>
        <dbReference type="Rhea" id="RHEA:43332"/>
        <dbReference type="Rhea" id="RHEA-COMP:10000"/>
        <dbReference type="Rhea" id="RHEA-COMP:10001"/>
        <dbReference type="Rhea" id="RHEA-COMP:10162"/>
        <dbReference type="Rhea" id="RHEA-COMP:10485"/>
        <dbReference type="ChEBI" id="CHEBI:17319"/>
        <dbReference type="ChEBI" id="CHEBI:33737"/>
        <dbReference type="ChEBI" id="CHEBI:33738"/>
        <dbReference type="ChEBI" id="CHEBI:57844"/>
        <dbReference type="ChEBI" id="CHEBI:57856"/>
        <dbReference type="ChEBI" id="CHEBI:59789"/>
        <dbReference type="ChEBI" id="CHEBI:74411"/>
        <dbReference type="ChEBI" id="CHEBI:74497"/>
        <dbReference type="EC" id="2.1.1.192"/>
    </reaction>
</comment>
<keyword evidence="5 14" id="KW-0698">rRNA processing</keyword>
<comment type="subcellular location">
    <subcellularLocation>
        <location evidence="1 14">Cytoplasm</location>
    </subcellularLocation>
</comment>
<dbReference type="GO" id="GO:0070040">
    <property type="term" value="F:rRNA (adenine(2503)-C2-)-methyltransferase activity"/>
    <property type="evidence" value="ECO:0007669"/>
    <property type="project" value="UniProtKB-UniRule"/>
</dbReference>
<dbReference type="InterPro" id="IPR013785">
    <property type="entry name" value="Aldolase_TIM"/>
</dbReference>
<comment type="miscellaneous">
    <text evidence="14">Reaction proceeds by a ping-pong mechanism involving intermediate methylation of a conserved cysteine residue.</text>
</comment>
<accession>A0A0K0XW70</accession>
<dbReference type="SUPFAM" id="SSF102114">
    <property type="entry name" value="Radical SAM enzymes"/>
    <property type="match status" value="1"/>
</dbReference>
<dbReference type="SFLD" id="SFLDG01062">
    <property type="entry name" value="methyltransferase_(Class_A)"/>
    <property type="match status" value="1"/>
</dbReference>
<evidence type="ECO:0000256" key="13">
    <source>
        <dbReference type="ARBA" id="ARBA00023157"/>
    </source>
</evidence>
<dbReference type="InterPro" id="IPR007197">
    <property type="entry name" value="rSAM"/>
</dbReference>
<evidence type="ECO:0000256" key="14">
    <source>
        <dbReference type="HAMAP-Rule" id="MF_01849"/>
    </source>
</evidence>
<dbReference type="RefSeq" id="WP_049725522.1">
    <property type="nucleotide sequence ID" value="NZ_CP012154.1"/>
</dbReference>
<dbReference type="FunFam" id="1.10.150.530:FF:000003">
    <property type="entry name" value="Dual-specificity RNA methyltransferase RlmN"/>
    <property type="match status" value="1"/>
</dbReference>
<feature type="binding site" evidence="14">
    <location>
        <position position="117"/>
    </location>
    <ligand>
        <name>[4Fe-4S] cluster</name>
        <dbReference type="ChEBI" id="CHEBI:49883"/>
        <note>4Fe-4S-S-AdoMet</note>
    </ligand>
</feature>
<dbReference type="GO" id="GO:0000049">
    <property type="term" value="F:tRNA binding"/>
    <property type="evidence" value="ECO:0007669"/>
    <property type="project" value="UniProtKB-UniRule"/>
</dbReference>
<dbReference type="HAMAP" id="MF_01849">
    <property type="entry name" value="RNA_methyltr_RlmN"/>
    <property type="match status" value="1"/>
</dbReference>
<comment type="function">
    <text evidence="14">Specifically methylates position 2 of adenine 2503 in 23S rRNA and position 2 of adenine 37 in tRNAs. m2A2503 modification seems to play a crucial role in the proofreading step occurring at the peptidyl transferase center and thus would serve to optimize ribosomal fidelity.</text>
</comment>
<evidence type="ECO:0000256" key="3">
    <source>
        <dbReference type="ARBA" id="ARBA00022485"/>
    </source>
</evidence>
<dbReference type="GO" id="GO:0019843">
    <property type="term" value="F:rRNA binding"/>
    <property type="evidence" value="ECO:0007669"/>
    <property type="project" value="UniProtKB-UniRule"/>
</dbReference>
<evidence type="ECO:0000256" key="5">
    <source>
        <dbReference type="ARBA" id="ARBA00022552"/>
    </source>
</evidence>
<dbReference type="GO" id="GO:0005737">
    <property type="term" value="C:cytoplasm"/>
    <property type="evidence" value="ECO:0007669"/>
    <property type="project" value="UniProtKB-SubCell"/>
</dbReference>
<feature type="binding site" evidence="14">
    <location>
        <position position="124"/>
    </location>
    <ligand>
        <name>[4Fe-4S] cluster</name>
        <dbReference type="ChEBI" id="CHEBI:49883"/>
        <note>4Fe-4S-S-AdoMet</note>
    </ligand>
</feature>
<keyword evidence="16" id="KW-1185">Reference proteome</keyword>
<dbReference type="Gene3D" id="1.10.150.530">
    <property type="match status" value="1"/>
</dbReference>
<feature type="binding site" evidence="14">
    <location>
        <begin position="224"/>
        <end position="226"/>
    </location>
    <ligand>
        <name>S-adenosyl-L-methionine</name>
        <dbReference type="ChEBI" id="CHEBI:59789"/>
    </ligand>
</feature>
<dbReference type="InterPro" id="IPR004383">
    <property type="entry name" value="rRNA_lsu_MTrfase_RlmN/Cfr"/>
</dbReference>
<feature type="active site" description="S-methylcysteine intermediate" evidence="14">
    <location>
        <position position="344"/>
    </location>
</feature>
<dbReference type="NCBIfam" id="TIGR00048">
    <property type="entry name" value="rRNA_mod_RlmN"/>
    <property type="match status" value="1"/>
</dbReference>
<keyword evidence="12 14" id="KW-0411">Iron-sulfur</keyword>
<evidence type="ECO:0000256" key="10">
    <source>
        <dbReference type="ARBA" id="ARBA00022723"/>
    </source>
</evidence>
<name>A0A0K0XW70_9GAMM</name>
<evidence type="ECO:0000256" key="2">
    <source>
        <dbReference type="ARBA" id="ARBA00007544"/>
    </source>
</evidence>
<keyword evidence="3 14" id="KW-0004">4Fe-4S</keyword>
<evidence type="ECO:0000256" key="4">
    <source>
        <dbReference type="ARBA" id="ARBA00022490"/>
    </source>
</evidence>
<comment type="caution">
    <text evidence="14">Lacks conserved residue(s) required for the propagation of feature annotation.</text>
</comment>
<dbReference type="KEGG" id="wma:WM2015_1550"/>